<dbReference type="AlphaFoldDB" id="A0A482W7B6"/>
<dbReference type="OrthoDB" id="6781037at2759"/>
<accession>A0A482W7B6</accession>
<sequence length="103" mass="10944">ITESEVDPVDLMYAKLTALSFDDCTRLSEGGMFIVDRGPGQVCALAGEGVSPCHGDSGGPLIFNGTLVGIVSYGVQPCANGYPDVYTRVSYYIDWINENVAGF</sequence>
<dbReference type="PANTHER" id="PTHR24276">
    <property type="entry name" value="POLYSERASE-RELATED"/>
    <property type="match status" value="1"/>
</dbReference>
<keyword evidence="2" id="KW-0378">Hydrolase</keyword>
<keyword evidence="7" id="KW-1185">Reference proteome</keyword>
<name>A0A482W7B6_ASBVE</name>
<dbReference type="GO" id="GO:0004252">
    <property type="term" value="F:serine-type endopeptidase activity"/>
    <property type="evidence" value="ECO:0007669"/>
    <property type="project" value="InterPro"/>
</dbReference>
<dbReference type="InterPro" id="IPR050430">
    <property type="entry name" value="Peptidase_S1"/>
</dbReference>
<evidence type="ECO:0000313" key="6">
    <source>
        <dbReference type="EMBL" id="RZC40994.1"/>
    </source>
</evidence>
<organism evidence="6 7">
    <name type="scientific">Asbolus verrucosus</name>
    <name type="common">Desert ironclad beetle</name>
    <dbReference type="NCBI Taxonomy" id="1661398"/>
    <lineage>
        <taxon>Eukaryota</taxon>
        <taxon>Metazoa</taxon>
        <taxon>Ecdysozoa</taxon>
        <taxon>Arthropoda</taxon>
        <taxon>Hexapoda</taxon>
        <taxon>Insecta</taxon>
        <taxon>Pterygota</taxon>
        <taxon>Neoptera</taxon>
        <taxon>Endopterygota</taxon>
        <taxon>Coleoptera</taxon>
        <taxon>Polyphaga</taxon>
        <taxon>Cucujiformia</taxon>
        <taxon>Tenebrionidae</taxon>
        <taxon>Pimeliinae</taxon>
        <taxon>Asbolus</taxon>
    </lineage>
</organism>
<evidence type="ECO:0000256" key="1">
    <source>
        <dbReference type="ARBA" id="ARBA00022670"/>
    </source>
</evidence>
<dbReference type="Pfam" id="PF00089">
    <property type="entry name" value="Trypsin"/>
    <property type="match status" value="1"/>
</dbReference>
<dbReference type="InterPro" id="IPR001254">
    <property type="entry name" value="Trypsin_dom"/>
</dbReference>
<dbReference type="PANTHER" id="PTHR24276:SF98">
    <property type="entry name" value="FI18310P1-RELATED"/>
    <property type="match status" value="1"/>
</dbReference>
<evidence type="ECO:0000259" key="5">
    <source>
        <dbReference type="PROSITE" id="PS50240"/>
    </source>
</evidence>
<dbReference type="PROSITE" id="PS00135">
    <property type="entry name" value="TRYPSIN_SER"/>
    <property type="match status" value="1"/>
</dbReference>
<gene>
    <name evidence="6" type="ORF">BDFB_015004</name>
</gene>
<dbReference type="SUPFAM" id="SSF50494">
    <property type="entry name" value="Trypsin-like serine proteases"/>
    <property type="match status" value="1"/>
</dbReference>
<dbReference type="STRING" id="1661398.A0A482W7B6"/>
<feature type="non-terminal residue" evidence="6">
    <location>
        <position position="1"/>
    </location>
</feature>
<feature type="domain" description="Peptidase S1" evidence="5">
    <location>
        <begin position="1"/>
        <end position="101"/>
    </location>
</feature>
<evidence type="ECO:0000256" key="3">
    <source>
        <dbReference type="ARBA" id="ARBA00022825"/>
    </source>
</evidence>
<dbReference type="InterPro" id="IPR009003">
    <property type="entry name" value="Peptidase_S1_PA"/>
</dbReference>
<protein>
    <submittedName>
        <fullName evidence="6">Trypsin domain containing protein</fullName>
    </submittedName>
</protein>
<evidence type="ECO:0000256" key="2">
    <source>
        <dbReference type="ARBA" id="ARBA00022801"/>
    </source>
</evidence>
<reference evidence="6 7" key="1">
    <citation type="submission" date="2017-03" db="EMBL/GenBank/DDBJ databases">
        <title>Genome of the blue death feigning beetle - Asbolus verrucosus.</title>
        <authorList>
            <person name="Rider S.D."/>
        </authorList>
    </citation>
    <scope>NUCLEOTIDE SEQUENCE [LARGE SCALE GENOMIC DNA]</scope>
    <source>
        <strain evidence="6">Butters</strain>
        <tissue evidence="6">Head and leg muscle</tissue>
    </source>
</reference>
<proteinExistence type="predicted"/>
<keyword evidence="3" id="KW-0720">Serine protease</keyword>
<dbReference type="GO" id="GO:0006508">
    <property type="term" value="P:proteolysis"/>
    <property type="evidence" value="ECO:0007669"/>
    <property type="project" value="UniProtKB-KW"/>
</dbReference>
<evidence type="ECO:0000256" key="4">
    <source>
        <dbReference type="ARBA" id="ARBA00023157"/>
    </source>
</evidence>
<dbReference type="InterPro" id="IPR043504">
    <property type="entry name" value="Peptidase_S1_PA_chymotrypsin"/>
</dbReference>
<dbReference type="PROSITE" id="PS50240">
    <property type="entry name" value="TRYPSIN_DOM"/>
    <property type="match status" value="1"/>
</dbReference>
<evidence type="ECO:0000313" key="7">
    <source>
        <dbReference type="Proteomes" id="UP000292052"/>
    </source>
</evidence>
<dbReference type="Proteomes" id="UP000292052">
    <property type="component" value="Unassembled WGS sequence"/>
</dbReference>
<keyword evidence="4" id="KW-1015">Disulfide bond</keyword>
<dbReference type="EMBL" id="QDEB01021018">
    <property type="protein sequence ID" value="RZC40994.1"/>
    <property type="molecule type" value="Genomic_DNA"/>
</dbReference>
<comment type="caution">
    <text evidence="6">The sequence shown here is derived from an EMBL/GenBank/DDBJ whole genome shotgun (WGS) entry which is preliminary data.</text>
</comment>
<dbReference type="Gene3D" id="2.40.10.10">
    <property type="entry name" value="Trypsin-like serine proteases"/>
    <property type="match status" value="1"/>
</dbReference>
<keyword evidence="1" id="KW-0645">Protease</keyword>
<dbReference type="InterPro" id="IPR033116">
    <property type="entry name" value="TRYPSIN_SER"/>
</dbReference>